<keyword evidence="9" id="KW-0227">DNA damage</keyword>
<dbReference type="Proteomes" id="UP000007954">
    <property type="component" value="Chromosome"/>
</dbReference>
<sequence length="940" mass="103786">MRIRGQIIRIDDEREVTTNQGSRTLVEVTLRVDDLPANETAELDIPDSSLTEDPIRTLTLWGDWAETMTYAEPEMELLVTNVDLDEYRGDPRYSTTSDSYVILEPSFIVDVTDIRSWVQCPRMYYLNKLSGIPLKYPVVKGTIVHEVFGDLLRGRDLSSSIDDRVDEAGLELGLLGRDADAVREEVRQNATAIEGWLDQGTLGRSEDTWRSEQTLISPTFGIKGRADALRRGIPVELKTGKNTDHDPRFQDKIQAAAYALILVNRGIDVNTGTLLYTKNTAVDRNEETGDLSPAKDFSIAPGLLKFVVRKRNEIAAMEHDMSIPTGYEADAICEYCFEQDTCRVVAGRLDQESKAGQVGQTLPADEREYLEQFYHAIERERRAVHDEYRKLWTQSPSERASDDRALINLTPAGATQLDTGRWEIRATRDDDAVSKLRSGDTALGSNGNPITGQSEVCRIQTLDADNNGDGTIVVTADEKITLKRLDVYPSEIGIDRMLTALDDFILRGDDTQKAVFFNRREPTFSNRADETYIPSNDAQNRAVKRAVNAEDFALIHGPPGTGKTYTIAQLLSVLVARGDRVLLSAFTNRAVDNALTAVRDPDVDVSDESIVRVGTNAGIDDSMQDVKLDDTGSPAACATALQSASVVAATTATCGSRVMREQSFDIAVIDEASQLTEPNTLAAVALADRVVLVGDHQQLPPVVRADTDLQTSLFERLIDTHPEASVLLDRQYRMAQRIQAFSSQKFYDGELRPATRTVATQRPTDLLDETPTGPATDGGDSYRQQKQQRLDAHQNDQTETHTLPAHLRDPVVFIDPDGTRDGNTNLTEADRIADIVTTYIDAGVDPSDIGVIAPFRAQVAAISQRTSVTVDTVDRFQGSAKEIIIISFVATNSLEEPIFEDTRRVNVAITRARKGLVLVGDTAALSSDPFYATLLEWAKQ</sequence>
<dbReference type="GO" id="GO:0043139">
    <property type="term" value="F:5'-3' DNA helicase activity"/>
    <property type="evidence" value="ECO:0007669"/>
    <property type="project" value="TreeGrafter"/>
</dbReference>
<dbReference type="KEGG" id="hwc:Hqrw_3340"/>
<keyword evidence="11 21" id="KW-0347">Helicase</keyword>
<evidence type="ECO:0000256" key="3">
    <source>
        <dbReference type="ARBA" id="ARBA00012551"/>
    </source>
</evidence>
<dbReference type="Pfam" id="PF13086">
    <property type="entry name" value="AAA_11"/>
    <property type="match status" value="2"/>
</dbReference>
<keyword evidence="8" id="KW-0547">Nucleotide-binding</keyword>
<evidence type="ECO:0000256" key="19">
    <source>
        <dbReference type="SAM" id="MobiDB-lite"/>
    </source>
</evidence>
<dbReference type="Pfam" id="PF13087">
    <property type="entry name" value="AAA_12"/>
    <property type="match status" value="1"/>
</dbReference>
<evidence type="ECO:0000259" key="20">
    <source>
        <dbReference type="PROSITE" id="PS50972"/>
    </source>
</evidence>
<evidence type="ECO:0000256" key="1">
    <source>
        <dbReference type="ARBA" id="ARBA00001966"/>
    </source>
</evidence>
<keyword evidence="10 21" id="KW-0378">Hydrolase</keyword>
<evidence type="ECO:0000256" key="7">
    <source>
        <dbReference type="ARBA" id="ARBA00022723"/>
    </source>
</evidence>
<evidence type="ECO:0000256" key="8">
    <source>
        <dbReference type="ARBA" id="ARBA00022741"/>
    </source>
</evidence>
<evidence type="ECO:0000256" key="13">
    <source>
        <dbReference type="ARBA" id="ARBA00023004"/>
    </source>
</evidence>
<feature type="region of interest" description="Disordered" evidence="19">
    <location>
        <begin position="757"/>
        <end position="807"/>
    </location>
</feature>
<evidence type="ECO:0000256" key="2">
    <source>
        <dbReference type="ARBA" id="ARBA00007913"/>
    </source>
</evidence>
<keyword evidence="6" id="KW-0540">Nuclease</keyword>
<keyword evidence="15" id="KW-0238">DNA-binding</keyword>
<evidence type="ECO:0000256" key="16">
    <source>
        <dbReference type="ARBA" id="ARBA00023204"/>
    </source>
</evidence>
<comment type="similarity">
    <text evidence="2">Belongs to the DNA2/NAM7 helicase family.</text>
</comment>
<comment type="catalytic activity">
    <reaction evidence="18">
        <text>ATP + H2O = ADP + phosphate + H(+)</text>
        <dbReference type="Rhea" id="RHEA:13065"/>
        <dbReference type="ChEBI" id="CHEBI:15377"/>
        <dbReference type="ChEBI" id="CHEBI:15378"/>
        <dbReference type="ChEBI" id="CHEBI:30616"/>
        <dbReference type="ChEBI" id="CHEBI:43474"/>
        <dbReference type="ChEBI" id="CHEBI:456216"/>
        <dbReference type="EC" id="3.6.4.12"/>
    </reaction>
</comment>
<dbReference type="InterPro" id="IPR041679">
    <property type="entry name" value="DNA2/NAM7-like_C"/>
</dbReference>
<evidence type="ECO:0000256" key="12">
    <source>
        <dbReference type="ARBA" id="ARBA00022840"/>
    </source>
</evidence>
<dbReference type="EC" id="3.6.4.12" evidence="3"/>
<evidence type="ECO:0000256" key="18">
    <source>
        <dbReference type="ARBA" id="ARBA00047995"/>
    </source>
</evidence>
<organism evidence="21 22">
    <name type="scientific">Haloquadratum walsbyi (strain DSM 16854 / JCM 12705 / C23)</name>
    <dbReference type="NCBI Taxonomy" id="768065"/>
    <lineage>
        <taxon>Archaea</taxon>
        <taxon>Methanobacteriati</taxon>
        <taxon>Methanobacteriota</taxon>
        <taxon>Stenosarchaea group</taxon>
        <taxon>Halobacteria</taxon>
        <taxon>Halobacteriales</taxon>
        <taxon>Haloferacaceae</taxon>
        <taxon>Haloquadratum</taxon>
    </lineage>
</organism>
<evidence type="ECO:0000313" key="21">
    <source>
        <dbReference type="EMBL" id="CCC41114.1"/>
    </source>
</evidence>
<dbReference type="RefSeq" id="WP_014556560.1">
    <property type="nucleotide sequence ID" value="NC_017459.1"/>
</dbReference>
<dbReference type="GO" id="GO:0006281">
    <property type="term" value="P:DNA repair"/>
    <property type="evidence" value="ECO:0007669"/>
    <property type="project" value="UniProtKB-KW"/>
</dbReference>
<feature type="domain" description="Pterin-binding" evidence="20">
    <location>
        <begin position="805"/>
        <end position="940"/>
    </location>
</feature>
<evidence type="ECO:0000256" key="17">
    <source>
        <dbReference type="ARBA" id="ARBA00023268"/>
    </source>
</evidence>
<dbReference type="InterPro" id="IPR050534">
    <property type="entry name" value="Coronavir_polyprotein_1ab"/>
</dbReference>
<feature type="compositionally biased region" description="Basic and acidic residues" evidence="19">
    <location>
        <begin position="788"/>
        <end position="799"/>
    </location>
</feature>
<name>G0LLZ4_HALWC</name>
<evidence type="ECO:0000256" key="10">
    <source>
        <dbReference type="ARBA" id="ARBA00022801"/>
    </source>
</evidence>
<proteinExistence type="inferred from homology"/>
<evidence type="ECO:0000256" key="11">
    <source>
        <dbReference type="ARBA" id="ARBA00022806"/>
    </source>
</evidence>
<dbReference type="InterPro" id="IPR041677">
    <property type="entry name" value="DNA2/NAM7_AAA_11"/>
</dbReference>
<accession>G0LLZ4</accession>
<dbReference type="GO" id="GO:0042558">
    <property type="term" value="P:pteridine-containing compound metabolic process"/>
    <property type="evidence" value="ECO:0007669"/>
    <property type="project" value="InterPro"/>
</dbReference>
<dbReference type="GO" id="GO:0003677">
    <property type="term" value="F:DNA binding"/>
    <property type="evidence" value="ECO:0007669"/>
    <property type="project" value="UniProtKB-KW"/>
</dbReference>
<dbReference type="AlphaFoldDB" id="G0LLZ4"/>
<dbReference type="Pfam" id="PF08696">
    <property type="entry name" value="Dna2"/>
    <property type="match status" value="1"/>
</dbReference>
<keyword evidence="4" id="KW-0004">4Fe-4S</keyword>
<dbReference type="GO" id="GO:0051539">
    <property type="term" value="F:4 iron, 4 sulfur cluster binding"/>
    <property type="evidence" value="ECO:0007669"/>
    <property type="project" value="UniProtKB-KW"/>
</dbReference>
<dbReference type="CDD" id="cd18808">
    <property type="entry name" value="SF1_C_Upf1"/>
    <property type="match status" value="1"/>
</dbReference>
<evidence type="ECO:0000256" key="5">
    <source>
        <dbReference type="ARBA" id="ARBA00022705"/>
    </source>
</evidence>
<evidence type="ECO:0000256" key="14">
    <source>
        <dbReference type="ARBA" id="ARBA00023014"/>
    </source>
</evidence>
<dbReference type="GeneID" id="12448150"/>
<dbReference type="Gene3D" id="3.40.50.300">
    <property type="entry name" value="P-loop containing nucleotide triphosphate hydrolases"/>
    <property type="match status" value="3"/>
</dbReference>
<evidence type="ECO:0000256" key="6">
    <source>
        <dbReference type="ARBA" id="ARBA00022722"/>
    </source>
</evidence>
<dbReference type="InterPro" id="IPR000489">
    <property type="entry name" value="Pterin-binding_dom"/>
</dbReference>
<dbReference type="GO" id="GO:0016887">
    <property type="term" value="F:ATP hydrolysis activity"/>
    <property type="evidence" value="ECO:0007669"/>
    <property type="project" value="RHEA"/>
</dbReference>
<keyword evidence="12" id="KW-0067">ATP-binding</keyword>
<dbReference type="GO" id="GO:0006260">
    <property type="term" value="P:DNA replication"/>
    <property type="evidence" value="ECO:0007669"/>
    <property type="project" value="UniProtKB-KW"/>
</dbReference>
<dbReference type="HOGENOM" id="CLU_005032_0_0_2"/>
<comment type="cofactor">
    <cofactor evidence="1">
        <name>[4Fe-4S] cluster</name>
        <dbReference type="ChEBI" id="CHEBI:49883"/>
    </cofactor>
</comment>
<keyword evidence="7" id="KW-0479">Metal-binding</keyword>
<evidence type="ECO:0000313" key="22">
    <source>
        <dbReference type="Proteomes" id="UP000007954"/>
    </source>
</evidence>
<keyword evidence="5" id="KW-0235">DNA replication</keyword>
<dbReference type="InterPro" id="IPR047187">
    <property type="entry name" value="SF1_C_Upf1"/>
</dbReference>
<keyword evidence="17" id="KW-0511">Multifunctional enzyme</keyword>
<dbReference type="Gene3D" id="3.90.320.10">
    <property type="match status" value="1"/>
</dbReference>
<keyword evidence="14" id="KW-0411">Iron-sulfur</keyword>
<keyword evidence="13" id="KW-0408">Iron</keyword>
<dbReference type="PANTHER" id="PTHR43788:SF8">
    <property type="entry name" value="DNA-BINDING PROTEIN SMUBP-2"/>
    <property type="match status" value="1"/>
</dbReference>
<keyword evidence="16" id="KW-0234">DNA repair</keyword>
<evidence type="ECO:0000256" key="4">
    <source>
        <dbReference type="ARBA" id="ARBA00022485"/>
    </source>
</evidence>
<dbReference type="SUPFAM" id="SSF52540">
    <property type="entry name" value="P-loop containing nucleoside triphosphate hydrolases"/>
    <property type="match status" value="1"/>
</dbReference>
<dbReference type="GO" id="GO:0046872">
    <property type="term" value="F:metal ion binding"/>
    <property type="evidence" value="ECO:0007669"/>
    <property type="project" value="UniProtKB-KW"/>
</dbReference>
<dbReference type="GO" id="GO:0005524">
    <property type="term" value="F:ATP binding"/>
    <property type="evidence" value="ECO:0007669"/>
    <property type="project" value="UniProtKB-KW"/>
</dbReference>
<dbReference type="InterPro" id="IPR014808">
    <property type="entry name" value="DNA_replication_fac_Dna2_N"/>
</dbReference>
<protein>
    <recommendedName>
        <fullName evidence="3">DNA helicase</fullName>
        <ecNumber evidence="3">3.6.4.12</ecNumber>
    </recommendedName>
</protein>
<evidence type="ECO:0000256" key="9">
    <source>
        <dbReference type="ARBA" id="ARBA00022763"/>
    </source>
</evidence>
<dbReference type="EMBL" id="FR746099">
    <property type="protein sequence ID" value="CCC41114.1"/>
    <property type="molecule type" value="Genomic_DNA"/>
</dbReference>
<dbReference type="GO" id="GO:0004518">
    <property type="term" value="F:nuclease activity"/>
    <property type="evidence" value="ECO:0007669"/>
    <property type="project" value="UniProtKB-KW"/>
</dbReference>
<dbReference type="OrthoDB" id="45637at2157"/>
<reference evidence="21 22" key="1">
    <citation type="journal article" date="2011" name="PLoS ONE">
        <title>Haloquadratum walsbyi: limited diversity in a global pond.</title>
        <authorList>
            <person name="Dyall-Smith M."/>
            <person name="Pfeiffer F."/>
            <person name="Klee K."/>
            <person name="Palm P."/>
            <person name="Gross K."/>
            <person name="Schuster S.C."/>
            <person name="Rampp M."/>
            <person name="Oesterhelt D."/>
        </authorList>
    </citation>
    <scope>NUCLEOTIDE SEQUENCE [LARGE SCALE GENOMIC DNA]</scope>
    <source>
        <strain evidence="22">DSM 16854 / JCM 12705 / C23</strain>
    </source>
</reference>
<dbReference type="PROSITE" id="PS50972">
    <property type="entry name" value="PTERIN_BINDING"/>
    <property type="match status" value="1"/>
</dbReference>
<gene>
    <name evidence="21" type="primary">dna2</name>
    <name evidence="21" type="ordered locus">Hqrw_3340</name>
</gene>
<evidence type="ECO:0000256" key="15">
    <source>
        <dbReference type="ARBA" id="ARBA00023125"/>
    </source>
</evidence>
<dbReference type="InterPro" id="IPR027417">
    <property type="entry name" value="P-loop_NTPase"/>
</dbReference>
<dbReference type="InterPro" id="IPR011604">
    <property type="entry name" value="PDDEXK-like_dom_sf"/>
</dbReference>
<dbReference type="PANTHER" id="PTHR43788">
    <property type="entry name" value="DNA2/NAM7 HELICASE FAMILY MEMBER"/>
    <property type="match status" value="1"/>
</dbReference>